<dbReference type="Gene3D" id="1.10.10.10">
    <property type="entry name" value="Winged helix-like DNA-binding domain superfamily/Winged helix DNA-binding domain"/>
    <property type="match status" value="1"/>
</dbReference>
<dbReference type="Proteomes" id="UP000321574">
    <property type="component" value="Unassembled WGS sequence"/>
</dbReference>
<organism evidence="6 7">
    <name type="scientific">Cerasibacillus terrae</name>
    <dbReference type="NCBI Taxonomy" id="2498845"/>
    <lineage>
        <taxon>Bacteria</taxon>
        <taxon>Bacillati</taxon>
        <taxon>Bacillota</taxon>
        <taxon>Bacilli</taxon>
        <taxon>Bacillales</taxon>
        <taxon>Bacillaceae</taxon>
        <taxon>Cerasibacillus</taxon>
    </lineage>
</organism>
<evidence type="ECO:0000256" key="3">
    <source>
        <dbReference type="ARBA" id="ARBA00023163"/>
    </source>
</evidence>
<accession>A0A5C8NXA9</accession>
<keyword evidence="7" id="KW-1185">Reference proteome</keyword>
<name>A0A5C8NXA9_9BACI</name>
<feature type="domain" description="IclR-ED" evidence="5">
    <location>
        <begin position="67"/>
        <end position="249"/>
    </location>
</feature>
<dbReference type="PANTHER" id="PTHR30136">
    <property type="entry name" value="HELIX-TURN-HELIX TRANSCRIPTIONAL REGULATOR, ICLR FAMILY"/>
    <property type="match status" value="1"/>
</dbReference>
<dbReference type="AlphaFoldDB" id="A0A5C8NXA9"/>
<dbReference type="InterPro" id="IPR050707">
    <property type="entry name" value="HTH_MetabolicPath_Reg"/>
</dbReference>
<dbReference type="GO" id="GO:0045892">
    <property type="term" value="P:negative regulation of DNA-templated transcription"/>
    <property type="evidence" value="ECO:0007669"/>
    <property type="project" value="UniProtKB-ARBA"/>
</dbReference>
<dbReference type="InterPro" id="IPR036390">
    <property type="entry name" value="WH_DNA-bd_sf"/>
</dbReference>
<dbReference type="Gene3D" id="3.30.450.40">
    <property type="match status" value="1"/>
</dbReference>
<dbReference type="InterPro" id="IPR029016">
    <property type="entry name" value="GAF-like_dom_sf"/>
</dbReference>
<evidence type="ECO:0000259" key="5">
    <source>
        <dbReference type="PROSITE" id="PS51078"/>
    </source>
</evidence>
<dbReference type="PROSITE" id="PS51077">
    <property type="entry name" value="HTH_ICLR"/>
    <property type="match status" value="1"/>
</dbReference>
<dbReference type="GO" id="GO:0003700">
    <property type="term" value="F:DNA-binding transcription factor activity"/>
    <property type="evidence" value="ECO:0007669"/>
    <property type="project" value="TreeGrafter"/>
</dbReference>
<dbReference type="OrthoDB" id="9791752at2"/>
<dbReference type="SMART" id="SM00346">
    <property type="entry name" value="HTH_ICLR"/>
    <property type="match status" value="1"/>
</dbReference>
<dbReference type="SUPFAM" id="SSF46785">
    <property type="entry name" value="Winged helix' DNA-binding domain"/>
    <property type="match status" value="1"/>
</dbReference>
<dbReference type="RefSeq" id="WP_147666475.1">
    <property type="nucleotide sequence ID" value="NZ_VDUW01000003.1"/>
</dbReference>
<evidence type="ECO:0000313" key="7">
    <source>
        <dbReference type="Proteomes" id="UP000321574"/>
    </source>
</evidence>
<keyword evidence="1" id="KW-0805">Transcription regulation</keyword>
<dbReference type="EMBL" id="VDUW01000003">
    <property type="protein sequence ID" value="TXL65805.1"/>
    <property type="molecule type" value="Genomic_DNA"/>
</dbReference>
<evidence type="ECO:0000313" key="6">
    <source>
        <dbReference type="EMBL" id="TXL65805.1"/>
    </source>
</evidence>
<dbReference type="InterPro" id="IPR036388">
    <property type="entry name" value="WH-like_DNA-bd_sf"/>
</dbReference>
<evidence type="ECO:0000256" key="2">
    <source>
        <dbReference type="ARBA" id="ARBA00023125"/>
    </source>
</evidence>
<sequence length="253" mass="28515">MNQSVRKALTILDLFIDNEELSLHEITKKAKLSKPTTYRLLSTLETAGLLYKKKDGPHDSRYGLGLKLLELGELVADRLELRKIALPYMENLAKEVNEVVHLVIINQQEATYIEKVNSRRALSLHTNIGRSTPLYVGSGPKMLLAFLSNEEQDIIIGNKPLKTLRYEPIEKRKLKEELRNIKENHYAISVGEQDADTTGVSFPIFNHEHKLVAALAVSGLSTRFIGEKLEVIKQKGKQSALEISNQLGYKSNV</sequence>
<dbReference type="Pfam" id="PF09339">
    <property type="entry name" value="HTH_IclR"/>
    <property type="match status" value="1"/>
</dbReference>
<comment type="caution">
    <text evidence="6">The sequence shown here is derived from an EMBL/GenBank/DDBJ whole genome shotgun (WGS) entry which is preliminary data.</text>
</comment>
<keyword evidence="2" id="KW-0238">DNA-binding</keyword>
<dbReference type="GO" id="GO:0003677">
    <property type="term" value="F:DNA binding"/>
    <property type="evidence" value="ECO:0007669"/>
    <property type="project" value="UniProtKB-KW"/>
</dbReference>
<keyword evidence="3" id="KW-0804">Transcription</keyword>
<dbReference type="SUPFAM" id="SSF55781">
    <property type="entry name" value="GAF domain-like"/>
    <property type="match status" value="1"/>
</dbReference>
<gene>
    <name evidence="6" type="ORF">FHP05_06725</name>
</gene>
<reference evidence="6 7" key="1">
    <citation type="submission" date="2019-06" db="EMBL/GenBank/DDBJ databases">
        <title>Cerasibacillus sp. nov., isolated from maize field.</title>
        <authorList>
            <person name="Lin S.-Y."/>
            <person name="Tsai C.-F."/>
            <person name="Young C.-C."/>
        </authorList>
    </citation>
    <scope>NUCLEOTIDE SEQUENCE [LARGE SCALE GENOMIC DNA]</scope>
    <source>
        <strain evidence="6 7">CC-CFT480</strain>
    </source>
</reference>
<evidence type="ECO:0000259" key="4">
    <source>
        <dbReference type="PROSITE" id="PS51077"/>
    </source>
</evidence>
<proteinExistence type="predicted"/>
<dbReference type="PROSITE" id="PS51078">
    <property type="entry name" value="ICLR_ED"/>
    <property type="match status" value="1"/>
</dbReference>
<dbReference type="PANTHER" id="PTHR30136:SF24">
    <property type="entry name" value="HTH-TYPE TRANSCRIPTIONAL REPRESSOR ALLR"/>
    <property type="match status" value="1"/>
</dbReference>
<feature type="domain" description="HTH iclR-type" evidence="4">
    <location>
        <begin position="2"/>
        <end position="66"/>
    </location>
</feature>
<dbReference type="InterPro" id="IPR014757">
    <property type="entry name" value="Tscrpt_reg_IclR_C"/>
</dbReference>
<dbReference type="InterPro" id="IPR005471">
    <property type="entry name" value="Tscrpt_reg_IclR_N"/>
</dbReference>
<protein>
    <submittedName>
        <fullName evidence="6">IclR family transcriptional regulator</fullName>
    </submittedName>
</protein>
<dbReference type="Pfam" id="PF01614">
    <property type="entry name" value="IclR_C"/>
    <property type="match status" value="1"/>
</dbReference>
<evidence type="ECO:0000256" key="1">
    <source>
        <dbReference type="ARBA" id="ARBA00023015"/>
    </source>
</evidence>